<organism evidence="1 2">
    <name type="scientific">Falsiruegeria mediterranea M17</name>
    <dbReference type="NCBI Taxonomy" id="1200281"/>
    <lineage>
        <taxon>Bacteria</taxon>
        <taxon>Pseudomonadati</taxon>
        <taxon>Pseudomonadota</taxon>
        <taxon>Alphaproteobacteria</taxon>
        <taxon>Rhodobacterales</taxon>
        <taxon>Roseobacteraceae</taxon>
        <taxon>Falsiruegeria</taxon>
    </lineage>
</organism>
<dbReference type="InterPro" id="IPR025528">
    <property type="entry name" value="BrnA_antitoxin"/>
</dbReference>
<name>A0A2R8C4D8_9RHOB</name>
<evidence type="ECO:0000313" key="1">
    <source>
        <dbReference type="EMBL" id="SPJ27277.1"/>
    </source>
</evidence>
<dbReference type="Proteomes" id="UP000244898">
    <property type="component" value="Unassembled WGS sequence"/>
</dbReference>
<reference evidence="2" key="1">
    <citation type="submission" date="2018-03" db="EMBL/GenBank/DDBJ databases">
        <authorList>
            <person name="Rodrigo-Torres L."/>
            <person name="Arahal R. D."/>
            <person name="Lucena T."/>
        </authorList>
    </citation>
    <scope>NUCLEOTIDE SEQUENCE [LARGE SCALE GENOMIC DNA]</scope>
    <source>
        <strain evidence="2">CECT 7615</strain>
    </source>
</reference>
<evidence type="ECO:0008006" key="3">
    <source>
        <dbReference type="Google" id="ProtNLM"/>
    </source>
</evidence>
<protein>
    <recommendedName>
        <fullName evidence="3">BrnA antitoxin of type II toxin-antitoxin system</fullName>
    </recommendedName>
</protein>
<dbReference type="EMBL" id="ONZG01000002">
    <property type="protein sequence ID" value="SPJ27277.1"/>
    <property type="molecule type" value="Genomic_DNA"/>
</dbReference>
<dbReference type="AlphaFoldDB" id="A0A2R8C4D8"/>
<evidence type="ECO:0000313" key="2">
    <source>
        <dbReference type="Proteomes" id="UP000244898"/>
    </source>
</evidence>
<gene>
    <name evidence="1" type="ORF">TRM7615_00761</name>
</gene>
<accession>A0A2R8C4D8</accession>
<dbReference type="Pfam" id="PF14384">
    <property type="entry name" value="BrnA_antitoxin"/>
    <property type="match status" value="1"/>
</dbReference>
<sequence length="118" mass="13811">MVSRKQARTEMLHELEALQDGLASEWLDKSLPDDWHGMDTWHGTVRDKTRVTLRLDADMVRWFRKLGPGYQARINQVLRIYWTALLSGHIQAHQYDNTLPRLILEAKRIQREVSGSES</sequence>
<proteinExistence type="predicted"/>
<keyword evidence="2" id="KW-1185">Reference proteome</keyword>